<dbReference type="KEGG" id="scn:Solca_4105"/>
<proteinExistence type="predicted"/>
<accession>H8KN16</accession>
<sequence>MVMKNQPIYLAFVALMSLALLVNCSGKSNSGDGTPQQPGSSVALGLVTEGLESPVEMAVPDDGSKRLFIVEQKGTIKIIENGSLISTPFLNVSSKMVEMNDRYTERGLLGLAFHPQYKTNGKFYIYYSAPSSAAGSDHKSILAEYKVSSNANVADASERIIMEIEEPESNHNGGHMEFGPDGFLYVGLGDGGGAGDEHGTIGNGQNLNTLLGKIIRIDVNSGDPYGIPADNPFSGPNQRKEIWAYGFRNPWKFSFDRKNTGRLFCADVGQNKYEEINIVEKGKNYGWRIMEASHCYNPATNCDQTGLTLPIYEYDHDNGVSVTGGYFACSEAVPALLNKYVFADWTGVFFTLSGSGTTWSGEKLEVKNKPENLRVLSFGEDMDHQLYVLTSLDTQPLSPTGAVYKLIASD</sequence>
<feature type="domain" description="Glucose/Sorbosone dehydrogenase" evidence="2">
    <location>
        <begin position="51"/>
        <end position="391"/>
    </location>
</feature>
<keyword evidence="1" id="KW-0732">Signal</keyword>
<evidence type="ECO:0000313" key="4">
    <source>
        <dbReference type="Proteomes" id="UP000007590"/>
    </source>
</evidence>
<reference evidence="3" key="1">
    <citation type="submission" date="2012-02" db="EMBL/GenBank/DDBJ databases">
        <title>The complete genome of Solitalea canadensis DSM 3403.</title>
        <authorList>
            <consortium name="US DOE Joint Genome Institute (JGI-PGF)"/>
            <person name="Lucas S."/>
            <person name="Copeland A."/>
            <person name="Lapidus A."/>
            <person name="Glavina del Rio T."/>
            <person name="Dalin E."/>
            <person name="Tice H."/>
            <person name="Bruce D."/>
            <person name="Goodwin L."/>
            <person name="Pitluck S."/>
            <person name="Peters L."/>
            <person name="Ovchinnikova G."/>
            <person name="Lu M."/>
            <person name="Kyrpides N."/>
            <person name="Mavromatis K."/>
            <person name="Ivanova N."/>
            <person name="Brettin T."/>
            <person name="Detter J.C."/>
            <person name="Han C."/>
            <person name="Larimer F."/>
            <person name="Land M."/>
            <person name="Hauser L."/>
            <person name="Markowitz V."/>
            <person name="Cheng J.-F."/>
            <person name="Hugenholtz P."/>
            <person name="Woyke T."/>
            <person name="Wu D."/>
            <person name="Spring S."/>
            <person name="Schroeder M."/>
            <person name="Kopitz M."/>
            <person name="Brambilla E."/>
            <person name="Klenk H.-P."/>
            <person name="Eisen J.A."/>
        </authorList>
    </citation>
    <scope>NUCLEOTIDE SEQUENCE</scope>
    <source>
        <strain evidence="3">DSM 3403</strain>
    </source>
</reference>
<evidence type="ECO:0000256" key="1">
    <source>
        <dbReference type="SAM" id="SignalP"/>
    </source>
</evidence>
<gene>
    <name evidence="3" type="ordered locus">Solca_4105</name>
</gene>
<dbReference type="STRING" id="929556.Solca_4105"/>
<organism evidence="3 4">
    <name type="scientific">Solitalea canadensis (strain ATCC 29591 / DSM 3403 / JCM 21819 / LMG 8368 / NBRC 15130 / NCIMB 12057 / USAM 9D)</name>
    <name type="common">Flexibacter canadensis</name>
    <dbReference type="NCBI Taxonomy" id="929556"/>
    <lineage>
        <taxon>Bacteria</taxon>
        <taxon>Pseudomonadati</taxon>
        <taxon>Bacteroidota</taxon>
        <taxon>Sphingobacteriia</taxon>
        <taxon>Sphingobacteriales</taxon>
        <taxon>Sphingobacteriaceae</taxon>
        <taxon>Solitalea</taxon>
    </lineage>
</organism>
<dbReference type="Pfam" id="PF07995">
    <property type="entry name" value="GSDH"/>
    <property type="match status" value="1"/>
</dbReference>
<dbReference type="InterPro" id="IPR011041">
    <property type="entry name" value="Quinoprot_gluc/sorb_DH_b-prop"/>
</dbReference>
<dbReference type="HOGENOM" id="CLU_012344_3_1_10"/>
<dbReference type="SUPFAM" id="SSF50952">
    <property type="entry name" value="Soluble quinoprotein glucose dehydrogenase"/>
    <property type="match status" value="1"/>
</dbReference>
<dbReference type="InterPro" id="IPR011042">
    <property type="entry name" value="6-blade_b-propeller_TolB-like"/>
</dbReference>
<evidence type="ECO:0000259" key="2">
    <source>
        <dbReference type="Pfam" id="PF07995"/>
    </source>
</evidence>
<dbReference type="eggNOG" id="COG2133">
    <property type="taxonomic scope" value="Bacteria"/>
</dbReference>
<dbReference type="PANTHER" id="PTHR19328:SF75">
    <property type="entry name" value="ALDOSE SUGAR DEHYDROGENASE YLII"/>
    <property type="match status" value="1"/>
</dbReference>
<dbReference type="PANTHER" id="PTHR19328">
    <property type="entry name" value="HEDGEHOG-INTERACTING PROTEIN"/>
    <property type="match status" value="1"/>
</dbReference>
<dbReference type="EMBL" id="CP003349">
    <property type="protein sequence ID" value="AFD09095.1"/>
    <property type="molecule type" value="Genomic_DNA"/>
</dbReference>
<dbReference type="AlphaFoldDB" id="H8KN16"/>
<dbReference type="Proteomes" id="UP000007590">
    <property type="component" value="Chromosome"/>
</dbReference>
<keyword evidence="4" id="KW-1185">Reference proteome</keyword>
<dbReference type="Gene3D" id="2.120.10.30">
    <property type="entry name" value="TolB, C-terminal domain"/>
    <property type="match status" value="1"/>
</dbReference>
<feature type="chain" id="PRO_5003614280" evidence="1">
    <location>
        <begin position="31"/>
        <end position="410"/>
    </location>
</feature>
<name>H8KN16_SOLCM</name>
<dbReference type="InterPro" id="IPR012938">
    <property type="entry name" value="Glc/Sorbosone_DH"/>
</dbReference>
<evidence type="ECO:0000313" key="3">
    <source>
        <dbReference type="EMBL" id="AFD09095.1"/>
    </source>
</evidence>
<protein>
    <submittedName>
        <fullName evidence="3">Glucose/sorbosone dehydrogenase</fullName>
    </submittedName>
</protein>
<feature type="signal peptide" evidence="1">
    <location>
        <begin position="1"/>
        <end position="30"/>
    </location>
</feature>